<keyword evidence="2" id="KW-0808">Transferase</keyword>
<dbReference type="Gene3D" id="3.40.50.880">
    <property type="match status" value="1"/>
</dbReference>
<dbReference type="PANTHER" id="PTHR42695">
    <property type="entry name" value="GLUTAMINE AMIDOTRANSFERASE YLR126C-RELATED"/>
    <property type="match status" value="1"/>
</dbReference>
<dbReference type="InterPro" id="IPR017926">
    <property type="entry name" value="GATASE"/>
</dbReference>
<dbReference type="PROSITE" id="PS51273">
    <property type="entry name" value="GATASE_TYPE_1"/>
    <property type="match status" value="1"/>
</dbReference>
<dbReference type="GO" id="GO:0016740">
    <property type="term" value="F:transferase activity"/>
    <property type="evidence" value="ECO:0007669"/>
    <property type="project" value="UniProtKB-KW"/>
</dbReference>
<dbReference type="PANTHER" id="PTHR42695:SF5">
    <property type="entry name" value="GLUTAMINE AMIDOTRANSFERASE YLR126C-RELATED"/>
    <property type="match status" value="1"/>
</dbReference>
<dbReference type="Proteomes" id="UP000276905">
    <property type="component" value="Unassembled WGS sequence"/>
</dbReference>
<dbReference type="EMBL" id="RFES01000004">
    <property type="protein sequence ID" value="RSO58023.1"/>
    <property type="molecule type" value="Genomic_DNA"/>
</dbReference>
<dbReference type="InterPro" id="IPR029062">
    <property type="entry name" value="Class_I_gatase-like"/>
</dbReference>
<dbReference type="PRINTS" id="PR00096">
    <property type="entry name" value="GATASE"/>
</dbReference>
<gene>
    <name evidence="2" type="ORF">EA756_07035</name>
</gene>
<dbReference type="CDD" id="cd01741">
    <property type="entry name" value="GATase1_1"/>
    <property type="match status" value="1"/>
</dbReference>
<reference evidence="2 3" key="1">
    <citation type="submission" date="2018-10" db="EMBL/GenBank/DDBJ databases">
        <title>GWAS and RNA-Seq identify cryptic mechanisms of antimicrobial resistance in Acinetobacter baumannii.</title>
        <authorList>
            <person name="Sahl J.W."/>
        </authorList>
    </citation>
    <scope>NUCLEOTIDE SEQUENCE [LARGE SCALE GENOMIC DNA]</scope>
    <source>
        <strain evidence="2 3">TG41018</strain>
    </source>
</reference>
<protein>
    <submittedName>
        <fullName evidence="2">Glutamine amidotransferase</fullName>
    </submittedName>
</protein>
<dbReference type="InterPro" id="IPR044992">
    <property type="entry name" value="ChyE-like"/>
</dbReference>
<proteinExistence type="predicted"/>
<keyword evidence="2" id="KW-0315">Glutamine amidotransferase</keyword>
<accession>A0A429K263</accession>
<organism evidence="2 3">
    <name type="scientific">Acinetobacter lactucae</name>
    <dbReference type="NCBI Taxonomy" id="1785128"/>
    <lineage>
        <taxon>Bacteria</taxon>
        <taxon>Pseudomonadati</taxon>
        <taxon>Pseudomonadota</taxon>
        <taxon>Gammaproteobacteria</taxon>
        <taxon>Moraxellales</taxon>
        <taxon>Moraxellaceae</taxon>
        <taxon>Acinetobacter</taxon>
        <taxon>Acinetobacter calcoaceticus/baumannii complex</taxon>
    </lineage>
</organism>
<comment type="caution">
    <text evidence="2">The sequence shown here is derived from an EMBL/GenBank/DDBJ whole genome shotgun (WGS) entry which is preliminary data.</text>
</comment>
<dbReference type="AlphaFoldDB" id="A0A429K263"/>
<dbReference type="Pfam" id="PF00117">
    <property type="entry name" value="GATase"/>
    <property type="match status" value="1"/>
</dbReference>
<name>A0A429K263_9GAMM</name>
<dbReference type="GO" id="GO:0005829">
    <property type="term" value="C:cytosol"/>
    <property type="evidence" value="ECO:0007669"/>
    <property type="project" value="TreeGrafter"/>
</dbReference>
<evidence type="ECO:0000313" key="3">
    <source>
        <dbReference type="Proteomes" id="UP000276905"/>
    </source>
</evidence>
<evidence type="ECO:0000259" key="1">
    <source>
        <dbReference type="Pfam" id="PF00117"/>
    </source>
</evidence>
<dbReference type="SUPFAM" id="SSF52317">
    <property type="entry name" value="Class I glutamine amidotransferase-like"/>
    <property type="match status" value="1"/>
</dbReference>
<dbReference type="NCBIfam" id="NF006562">
    <property type="entry name" value="PRK09065.1"/>
    <property type="match status" value="1"/>
</dbReference>
<sequence length="243" mass="27565">MSSSSRQILIVKLGSTFPELSKKLGDFEDWIQDGIENKNYSTKIIDAKSLPILPEPSSFIGVILTGSSAMVTDKEEWSERLKPWLIKCMNQKTPILGICYGHQLLADTFEGRVESRQDGVEIGTVLITRGLASQNDPLFKHLPIAFPAHTVHWQSVSKLPLNAILLASSQLDKHHAFRIGDRTWGVQFHPEFSEVEMNFYINEYKEVIQREGKDVLSLLKNITFTSRARTILKRFGEICDSKF</sequence>
<feature type="domain" description="Glutamine amidotransferase" evidence="1">
    <location>
        <begin position="58"/>
        <end position="195"/>
    </location>
</feature>
<dbReference type="RefSeq" id="WP_125698657.1">
    <property type="nucleotide sequence ID" value="NZ_RFES01000004.1"/>
</dbReference>
<evidence type="ECO:0000313" key="2">
    <source>
        <dbReference type="EMBL" id="RSO58023.1"/>
    </source>
</evidence>